<name>A0A9D4VUT6_PEA</name>
<proteinExistence type="inferred from homology"/>
<dbReference type="InterPro" id="IPR012337">
    <property type="entry name" value="RNaseH-like_sf"/>
</dbReference>
<dbReference type="GO" id="GO:0003676">
    <property type="term" value="F:nucleic acid binding"/>
    <property type="evidence" value="ECO:0007669"/>
    <property type="project" value="InterPro"/>
</dbReference>
<dbReference type="EMBL" id="JAMSHJ010000007">
    <property type="protein sequence ID" value="KAI5389853.1"/>
    <property type="molecule type" value="Genomic_DNA"/>
</dbReference>
<dbReference type="Gramene" id="Psat07G0524100-T1">
    <property type="protein sequence ID" value="KAI5389853.1"/>
    <property type="gene ID" value="KIW84_075241"/>
</dbReference>
<dbReference type="PANTHER" id="PTHR31901">
    <property type="entry name" value="GH3 DOMAIN-CONTAINING PROTEIN"/>
    <property type="match status" value="1"/>
</dbReference>
<evidence type="ECO:0000256" key="3">
    <source>
        <dbReference type="SAM" id="MobiDB-lite"/>
    </source>
</evidence>
<feature type="compositionally biased region" description="Basic and acidic residues" evidence="3">
    <location>
        <begin position="1"/>
        <end position="11"/>
    </location>
</feature>
<dbReference type="InterPro" id="IPR041588">
    <property type="entry name" value="Integrase_H2C2"/>
</dbReference>
<dbReference type="InterPro" id="IPR004993">
    <property type="entry name" value="GH3"/>
</dbReference>
<feature type="compositionally biased region" description="Basic and acidic residues" evidence="3">
    <location>
        <begin position="268"/>
        <end position="300"/>
    </location>
</feature>
<reference evidence="7 8" key="1">
    <citation type="journal article" date="2022" name="Nat. Genet.">
        <title>Improved pea reference genome and pan-genome highlight genomic features and evolutionary characteristics.</title>
        <authorList>
            <person name="Yang T."/>
            <person name="Liu R."/>
            <person name="Luo Y."/>
            <person name="Hu S."/>
            <person name="Wang D."/>
            <person name="Wang C."/>
            <person name="Pandey M.K."/>
            <person name="Ge S."/>
            <person name="Xu Q."/>
            <person name="Li N."/>
            <person name="Li G."/>
            <person name="Huang Y."/>
            <person name="Saxena R.K."/>
            <person name="Ji Y."/>
            <person name="Li M."/>
            <person name="Yan X."/>
            <person name="He Y."/>
            <person name="Liu Y."/>
            <person name="Wang X."/>
            <person name="Xiang C."/>
            <person name="Varshney R.K."/>
            <person name="Ding H."/>
            <person name="Gao S."/>
            <person name="Zong X."/>
        </authorList>
    </citation>
    <scope>NUCLEOTIDE SEQUENCE [LARGE SCALE GENOMIC DNA]</scope>
    <source>
        <strain evidence="7 8">cv. Zhongwan 6</strain>
    </source>
</reference>
<feature type="region of interest" description="Disordered" evidence="3">
    <location>
        <begin position="98"/>
        <end position="163"/>
    </location>
</feature>
<feature type="domain" description="Integrase zinc-binding" evidence="4">
    <location>
        <begin position="705"/>
        <end position="761"/>
    </location>
</feature>
<feature type="compositionally biased region" description="Basic and acidic residues" evidence="3">
    <location>
        <begin position="385"/>
        <end position="404"/>
    </location>
</feature>
<organism evidence="7 8">
    <name type="scientific">Pisum sativum</name>
    <name type="common">Garden pea</name>
    <name type="synonym">Lathyrus oleraceus</name>
    <dbReference type="NCBI Taxonomy" id="3888"/>
    <lineage>
        <taxon>Eukaryota</taxon>
        <taxon>Viridiplantae</taxon>
        <taxon>Streptophyta</taxon>
        <taxon>Embryophyta</taxon>
        <taxon>Tracheophyta</taxon>
        <taxon>Spermatophyta</taxon>
        <taxon>Magnoliopsida</taxon>
        <taxon>eudicotyledons</taxon>
        <taxon>Gunneridae</taxon>
        <taxon>Pentapetalae</taxon>
        <taxon>rosids</taxon>
        <taxon>fabids</taxon>
        <taxon>Fabales</taxon>
        <taxon>Fabaceae</taxon>
        <taxon>Papilionoideae</taxon>
        <taxon>50 kb inversion clade</taxon>
        <taxon>NPAAA clade</taxon>
        <taxon>Hologalegina</taxon>
        <taxon>IRL clade</taxon>
        <taxon>Fabeae</taxon>
        <taxon>Lathyrus</taxon>
    </lineage>
</organism>
<dbReference type="Pfam" id="PF03321">
    <property type="entry name" value="GH3"/>
    <property type="match status" value="1"/>
</dbReference>
<dbReference type="Pfam" id="PF23572">
    <property type="entry name" value="GH3_C"/>
    <property type="match status" value="1"/>
</dbReference>
<dbReference type="InterPro" id="IPR055378">
    <property type="entry name" value="GH3_C"/>
</dbReference>
<evidence type="ECO:0000259" key="6">
    <source>
        <dbReference type="Pfam" id="PF23572"/>
    </source>
</evidence>
<comment type="caution">
    <text evidence="7">The sequence shown here is derived from an EMBL/GenBank/DDBJ whole genome shotgun (WGS) entry which is preliminary data.</text>
</comment>
<evidence type="ECO:0000259" key="4">
    <source>
        <dbReference type="Pfam" id="PF17921"/>
    </source>
</evidence>
<dbReference type="InterPro" id="IPR036397">
    <property type="entry name" value="RNaseH_sf"/>
</dbReference>
<dbReference type="InterPro" id="IPR055377">
    <property type="entry name" value="GH3_M"/>
</dbReference>
<dbReference type="GO" id="GO:0005737">
    <property type="term" value="C:cytoplasm"/>
    <property type="evidence" value="ECO:0007669"/>
    <property type="project" value="TreeGrafter"/>
</dbReference>
<comment type="similarity">
    <text evidence="1">Belongs to the IAA-amido conjugating enzyme family.</text>
</comment>
<feature type="region of interest" description="Disordered" evidence="3">
    <location>
        <begin position="1"/>
        <end position="52"/>
    </location>
</feature>
<feature type="region of interest" description="Disordered" evidence="3">
    <location>
        <begin position="257"/>
        <end position="302"/>
    </location>
</feature>
<dbReference type="Gene3D" id="1.10.340.70">
    <property type="match status" value="1"/>
</dbReference>
<dbReference type="Pfam" id="PF23571">
    <property type="entry name" value="GH3_M"/>
    <property type="match status" value="1"/>
</dbReference>
<feature type="domain" description="GH3 middle" evidence="5">
    <location>
        <begin position="1053"/>
        <end position="1130"/>
    </location>
</feature>
<evidence type="ECO:0008006" key="9">
    <source>
        <dbReference type="Google" id="ProtNLM"/>
    </source>
</evidence>
<feature type="domain" description="GH3 C-terminal" evidence="6">
    <location>
        <begin position="1145"/>
        <end position="1260"/>
    </location>
</feature>
<dbReference type="Proteomes" id="UP001058974">
    <property type="component" value="Chromosome 7"/>
</dbReference>
<evidence type="ECO:0000313" key="7">
    <source>
        <dbReference type="EMBL" id="KAI5389853.1"/>
    </source>
</evidence>
<dbReference type="GO" id="GO:0016881">
    <property type="term" value="F:acid-amino acid ligase activity"/>
    <property type="evidence" value="ECO:0007669"/>
    <property type="project" value="TreeGrafter"/>
</dbReference>
<gene>
    <name evidence="7" type="ORF">KIW84_075241</name>
</gene>
<feature type="compositionally biased region" description="Basic and acidic residues" evidence="3">
    <location>
        <begin position="22"/>
        <end position="33"/>
    </location>
</feature>
<dbReference type="PANTHER" id="PTHR31901:SF48">
    <property type="entry name" value="INDOLE-3-ACETIC ACID-AMIDO SYNTHETASE GH3.10"/>
    <property type="match status" value="1"/>
</dbReference>
<protein>
    <recommendedName>
        <fullName evidence="9">Indole-3-acetic acid-amido synthetase GH3.5</fullName>
    </recommendedName>
</protein>
<dbReference type="Gene3D" id="3.30.420.10">
    <property type="entry name" value="Ribonuclease H-like superfamily/Ribonuclease H"/>
    <property type="match status" value="1"/>
</dbReference>
<feature type="region of interest" description="Disordered" evidence="3">
    <location>
        <begin position="382"/>
        <end position="409"/>
    </location>
</feature>
<dbReference type="SUPFAM" id="SSF53098">
    <property type="entry name" value="Ribonuclease H-like"/>
    <property type="match status" value="1"/>
</dbReference>
<evidence type="ECO:0000256" key="2">
    <source>
        <dbReference type="ARBA" id="ARBA00022598"/>
    </source>
</evidence>
<keyword evidence="2" id="KW-0436">Ligase</keyword>
<evidence type="ECO:0000256" key="1">
    <source>
        <dbReference type="ARBA" id="ARBA00008068"/>
    </source>
</evidence>
<evidence type="ECO:0000259" key="5">
    <source>
        <dbReference type="Pfam" id="PF23571"/>
    </source>
</evidence>
<keyword evidence="8" id="KW-1185">Reference proteome</keyword>
<evidence type="ECO:0000313" key="8">
    <source>
        <dbReference type="Proteomes" id="UP001058974"/>
    </source>
</evidence>
<accession>A0A9D4VUT6</accession>
<sequence>MAGEQHSDHSRPLVNYNMDDGPPSHEADVRDGHPSTPSPEPQNNGDASHAHNLGAETFHPIPVPVEGDAVMIAMVNALNQAGSMLHQQHKRIMALEAERQEARPQPVSRIQQRSEPTKKRGRRSPEPYASRARARRDGGRARTSPRRGHSPDNNELSPLRSDEEDLHCPLSRAIMEAPLPKGMEKPPNLAVYDGTTDPDDHEAVEVDTTEHMKKYLLERGLLPGSELSRAVGIEPPRTLNELLHKAQAYIRYEEKQVAHNARSGRNAGETEHSKREDTSISRRNGDKRREERPRELREGRGPAGRYSEYTLLTAPRERILAECINSEFKQGRVRFPKPSAPKPHTDKSKYCRFHRSHGHVTEDCVHLKDAIEILIQEGHLKQYTRKNEAPRHDEPEKKRPRENTPPDNSPYQVALCVSRPEDFFLPEPLPEGKITALSPWEDFPTTLVISGGGTNGESAALSVKRKFDELLLTAPEQKATLTKYRGKSNPISFFLEELPGGSPNSAIPLLIRAKMARFDMKYYTKLGRVVTIHGDIEAARRCYDAAVKGQAVVSTKSNCNNKKLKTEDPARGVNAIDLDCRIGLDETEEGRFPKERSLEHPVRPIPDGEFELIPLGDDPERTVKIVIQEILPRPSINKLPPPLEVNAIGDAHCWMTPIYNYLTRDELPADPKEATTVKRRACSYVLLEGKLYRRGFSIPLLKCVEEEKVPDILGEIHRGINAQHLGGRSLARKALRAGYYWPTMQNDSKEHVKRCDKCQRHADMHLAPPNDLKSLSSPWPFAWWGMDILGPFVTGSYQNKYLIVGVDYFTKWIEAEALAKITAQNILRVYPIKEGGRVLEFIYGSNCFKTKGNLTVGTATTHCYASEEFKTKNHKAKSFSCSPEQVIFNGDYKQSTYCHLLLGLFYSDQVEFITSAFVYTMVQAFTTFEEHWRELCNDIKNGTLSSRIKSAKLRDAILEIINSKSGPNINLASKLEGYCEELENLDWFGMVPKIWPNAKYMYSIMTGSMIPYLKKLRHYGNGLPMISADYGSTESWIGVNVDPSLNPEQVTFAVVPTFSYFEFIPLHRNKQDSSDDFIEDKPIPLSKVIVGQHYEIVLTTFTGLYRCRLGDVVEVAGFHNGTPKLNFVCRRKLILTVNIDKNTEKDLQLVVERGSQILNKSKAEIVDFTSNADVKNQPGHYVIYWEIKGEVEDNVLDDCCREMDLSFADHGYVVSRKTNSIGPLELCILERGTFKKILDSFIANGVALNQFKTPRCTNNHVLLKILHTCTIKRFHSTAYSSIN</sequence>
<dbReference type="Pfam" id="PF17921">
    <property type="entry name" value="Integrase_H2C2"/>
    <property type="match status" value="1"/>
</dbReference>